<accession>A0A1F6CAP4</accession>
<dbReference type="Proteomes" id="UP000178606">
    <property type="component" value="Unassembled WGS sequence"/>
</dbReference>
<organism evidence="2 3">
    <name type="scientific">Handelsmanbacteria sp. (strain RIFCSPLOWO2_12_FULL_64_10)</name>
    <dbReference type="NCBI Taxonomy" id="1817868"/>
    <lineage>
        <taxon>Bacteria</taxon>
        <taxon>Candidatus Handelsmaniibacteriota</taxon>
    </lineage>
</organism>
<sequence>MVCCLILSAPGVAWCNDAPITISGGSATLMDERQTNISLDSEIVRIELGDTTYTVDATFRFFNHGASETVTVGFPNHGIGFFSELQDFLDFKTWVNDEKSEFKEIRGSLVTTGHRADSASAEAFERDFSEARFRDETRWFVKEVTFQGKKETTTRVRYVAPYVFAGRTAIYLYGTGKAWKGEIGRAAFVIRTSPDAWVNQVRFPSGVDREIRGSRFFRRLGEYEFEYVLTDFEPEEDEALDLLVSTGNLSWKDQPWEREGDFHYSDHPLPDEMLQRLSFQQLRFLRNAYYALHGRKFESPDLDEFFRKRGWYKPREDFRETDLTEVQRENVKRISEYEEKLKEVLKK</sequence>
<evidence type="ECO:0000313" key="2">
    <source>
        <dbReference type="EMBL" id="OGG46268.1"/>
    </source>
</evidence>
<dbReference type="SMART" id="SM01324">
    <property type="entry name" value="YARHG"/>
    <property type="match status" value="1"/>
</dbReference>
<dbReference type="InterPro" id="IPR038434">
    <property type="entry name" value="YARHG_sf"/>
</dbReference>
<dbReference type="Gene3D" id="2.60.40.3680">
    <property type="match status" value="1"/>
</dbReference>
<dbReference type="Gene3D" id="1.20.58.1690">
    <property type="match status" value="1"/>
</dbReference>
<evidence type="ECO:0000259" key="1">
    <source>
        <dbReference type="SMART" id="SM01324"/>
    </source>
</evidence>
<feature type="domain" description="YARHG" evidence="1">
    <location>
        <begin position="258"/>
        <end position="339"/>
    </location>
</feature>
<proteinExistence type="predicted"/>
<comment type="caution">
    <text evidence="2">The sequence shown here is derived from an EMBL/GenBank/DDBJ whole genome shotgun (WGS) entry which is preliminary data.</text>
</comment>
<name>A0A1F6CAP4_HANXR</name>
<dbReference type="AlphaFoldDB" id="A0A1F6CAP4"/>
<gene>
    <name evidence="2" type="ORF">A3F84_07945</name>
</gene>
<reference evidence="2 3" key="1">
    <citation type="journal article" date="2016" name="Nat. Commun.">
        <title>Thousands of microbial genomes shed light on interconnected biogeochemical processes in an aquifer system.</title>
        <authorList>
            <person name="Anantharaman K."/>
            <person name="Brown C.T."/>
            <person name="Hug L.A."/>
            <person name="Sharon I."/>
            <person name="Castelle C.J."/>
            <person name="Probst A.J."/>
            <person name="Thomas B.C."/>
            <person name="Singh A."/>
            <person name="Wilkins M.J."/>
            <person name="Karaoz U."/>
            <person name="Brodie E.L."/>
            <person name="Williams K.H."/>
            <person name="Hubbard S.S."/>
            <person name="Banfield J.F."/>
        </authorList>
    </citation>
    <scope>NUCLEOTIDE SEQUENCE [LARGE SCALE GENOMIC DNA]</scope>
    <source>
        <strain evidence="3">RIFCSPLOWO2_12_FULL_64_10</strain>
    </source>
</reference>
<dbReference type="Pfam" id="PF13308">
    <property type="entry name" value="YARHG"/>
    <property type="match status" value="1"/>
</dbReference>
<protein>
    <recommendedName>
        <fullName evidence="1">YARHG domain-containing protein</fullName>
    </recommendedName>
</protein>
<dbReference type="EMBL" id="MFKF01000328">
    <property type="protein sequence ID" value="OGG46268.1"/>
    <property type="molecule type" value="Genomic_DNA"/>
</dbReference>
<dbReference type="InterPro" id="IPR025582">
    <property type="entry name" value="YARHG_dom"/>
</dbReference>
<evidence type="ECO:0000313" key="3">
    <source>
        <dbReference type="Proteomes" id="UP000178606"/>
    </source>
</evidence>